<protein>
    <submittedName>
        <fullName evidence="1">Uncharacterized protein</fullName>
    </submittedName>
</protein>
<dbReference type="GeneTree" id="ENSGT00940000170341"/>
<sequence length="156" mass="17744">MSPNWVITEELVSRLYLDESIIKTWFKNQCARPGAVAHACNPSPLGGRGGWIARGQEFETSLNYFTNPKSLEISATSYNDPHEPSAIKKPGETSAPVWNSSWDSQPFDIQKIRLRDSDPTWASIPYEIDEFVQLYDLPGEEDSRIFNHYLFPLCFG</sequence>
<dbReference type="Proteomes" id="UP000694414">
    <property type="component" value="Unplaced"/>
</dbReference>
<evidence type="ECO:0000313" key="1">
    <source>
        <dbReference type="Ensembl" id="ENSPSMP00000008036.1"/>
    </source>
</evidence>
<reference evidence="1" key="1">
    <citation type="submission" date="2025-08" db="UniProtKB">
        <authorList>
            <consortium name="Ensembl"/>
        </authorList>
    </citation>
    <scope>IDENTIFICATION</scope>
</reference>
<dbReference type="Ensembl" id="ENSPSMT00000009467.1">
    <property type="protein sequence ID" value="ENSPSMP00000008036.1"/>
    <property type="gene ID" value="ENSPSMG00000005942.1"/>
</dbReference>
<keyword evidence="2" id="KW-1185">Reference proteome</keyword>
<reference evidence="1" key="2">
    <citation type="submission" date="2025-09" db="UniProtKB">
        <authorList>
            <consortium name="Ensembl"/>
        </authorList>
    </citation>
    <scope>IDENTIFICATION</scope>
</reference>
<dbReference type="AlphaFoldDB" id="A0A8C8YVX5"/>
<evidence type="ECO:0000313" key="2">
    <source>
        <dbReference type="Proteomes" id="UP000694414"/>
    </source>
</evidence>
<accession>A0A8C8YVX5</accession>
<organism evidence="1 2">
    <name type="scientific">Prolemur simus</name>
    <name type="common">Greater bamboo lemur</name>
    <name type="synonym">Hapalemur simus</name>
    <dbReference type="NCBI Taxonomy" id="1328070"/>
    <lineage>
        <taxon>Eukaryota</taxon>
        <taxon>Metazoa</taxon>
        <taxon>Chordata</taxon>
        <taxon>Craniata</taxon>
        <taxon>Vertebrata</taxon>
        <taxon>Euteleostomi</taxon>
        <taxon>Mammalia</taxon>
        <taxon>Eutheria</taxon>
        <taxon>Euarchontoglires</taxon>
        <taxon>Primates</taxon>
        <taxon>Strepsirrhini</taxon>
        <taxon>Lemuriformes</taxon>
        <taxon>Lemuridae</taxon>
        <taxon>Prolemur</taxon>
    </lineage>
</organism>
<proteinExistence type="predicted"/>
<name>A0A8C8YVX5_PROSS</name>